<dbReference type="EMBL" id="DPMF01000346">
    <property type="protein sequence ID" value="HCV82361.1"/>
    <property type="molecule type" value="Genomic_DNA"/>
</dbReference>
<keyword evidence="1" id="KW-0812">Transmembrane</keyword>
<name>A0A3D5J2L0_9FLAO</name>
<organism evidence="2 3">
    <name type="scientific">Zunongwangia profunda</name>
    <dbReference type="NCBI Taxonomy" id="398743"/>
    <lineage>
        <taxon>Bacteria</taxon>
        <taxon>Pseudomonadati</taxon>
        <taxon>Bacteroidota</taxon>
        <taxon>Flavobacteriia</taxon>
        <taxon>Flavobacteriales</taxon>
        <taxon>Flavobacteriaceae</taxon>
        <taxon>Zunongwangia</taxon>
    </lineage>
</organism>
<gene>
    <name evidence="2" type="ORF">DGQ38_15060</name>
</gene>
<sequence length="66" mass="8413">MTKYFRYFEYAYLIMGGFFIFETFAIWDTERNRAYIFIFLAAMAIFMFFFKRNFRRKLEKRQKNKK</sequence>
<dbReference type="AlphaFoldDB" id="A0A3D5J2L0"/>
<feature type="transmembrane region" description="Helical" evidence="1">
    <location>
        <begin position="7"/>
        <end position="27"/>
    </location>
</feature>
<keyword evidence="1" id="KW-0472">Membrane</keyword>
<reference evidence="2 3" key="1">
    <citation type="journal article" date="2018" name="Nat. Biotechnol.">
        <title>A standardized bacterial taxonomy based on genome phylogeny substantially revises the tree of life.</title>
        <authorList>
            <person name="Parks D.H."/>
            <person name="Chuvochina M."/>
            <person name="Waite D.W."/>
            <person name="Rinke C."/>
            <person name="Skarshewski A."/>
            <person name="Chaumeil P.A."/>
            <person name="Hugenholtz P."/>
        </authorList>
    </citation>
    <scope>NUCLEOTIDE SEQUENCE [LARGE SCALE GENOMIC DNA]</scope>
    <source>
        <strain evidence="2">UBA9359</strain>
    </source>
</reference>
<feature type="transmembrane region" description="Helical" evidence="1">
    <location>
        <begin position="33"/>
        <end position="50"/>
    </location>
</feature>
<keyword evidence="1" id="KW-1133">Transmembrane helix</keyword>
<evidence type="ECO:0000313" key="3">
    <source>
        <dbReference type="Proteomes" id="UP000264330"/>
    </source>
</evidence>
<protein>
    <submittedName>
        <fullName evidence="2">Uncharacterized protein</fullName>
    </submittedName>
</protein>
<comment type="caution">
    <text evidence="2">The sequence shown here is derived from an EMBL/GenBank/DDBJ whole genome shotgun (WGS) entry which is preliminary data.</text>
</comment>
<evidence type="ECO:0000256" key="1">
    <source>
        <dbReference type="SAM" id="Phobius"/>
    </source>
</evidence>
<proteinExistence type="predicted"/>
<dbReference type="Proteomes" id="UP000264330">
    <property type="component" value="Unassembled WGS sequence"/>
</dbReference>
<evidence type="ECO:0000313" key="2">
    <source>
        <dbReference type="EMBL" id="HCV82361.1"/>
    </source>
</evidence>
<dbReference type="RefSeq" id="WP_041578629.1">
    <property type="nucleotide sequence ID" value="NZ_CALFQJ010000169.1"/>
</dbReference>
<accession>A0A3D5J2L0</accession>